<gene>
    <name evidence="2" type="ORF">FEM01_23230</name>
</gene>
<dbReference type="GO" id="GO:0006313">
    <property type="term" value="P:DNA transposition"/>
    <property type="evidence" value="ECO:0007669"/>
    <property type="project" value="InterPro"/>
</dbReference>
<dbReference type="GO" id="GO:0004803">
    <property type="term" value="F:transposase activity"/>
    <property type="evidence" value="ECO:0007669"/>
    <property type="project" value="InterPro"/>
</dbReference>
<dbReference type="Gene3D" id="3.30.70.1290">
    <property type="entry name" value="Transposase IS200-like"/>
    <property type="match status" value="1"/>
</dbReference>
<keyword evidence="3" id="KW-1185">Reference proteome</keyword>
<dbReference type="Proteomes" id="UP000309819">
    <property type="component" value="Unassembled WGS sequence"/>
</dbReference>
<comment type="caution">
    <text evidence="2">The sequence shown here is derived from an EMBL/GenBank/DDBJ whole genome shotgun (WGS) entry which is preliminary data.</text>
</comment>
<dbReference type="RefSeq" id="WP_138221792.1">
    <property type="nucleotide sequence ID" value="NZ_VAUO01000022.1"/>
</dbReference>
<organism evidence="2 3">
    <name type="scientific">Pseudomonas mosselii</name>
    <dbReference type="NCBI Taxonomy" id="78327"/>
    <lineage>
        <taxon>Bacteria</taxon>
        <taxon>Pseudomonadati</taxon>
        <taxon>Pseudomonadota</taxon>
        <taxon>Gammaproteobacteria</taxon>
        <taxon>Pseudomonadales</taxon>
        <taxon>Pseudomonadaceae</taxon>
        <taxon>Pseudomonas</taxon>
    </lineage>
</organism>
<dbReference type="PANTHER" id="PTHR36966:SF1">
    <property type="entry name" value="REP-ASSOCIATED TYROSINE TRANSPOSASE"/>
    <property type="match status" value="1"/>
</dbReference>
<dbReference type="InterPro" id="IPR052715">
    <property type="entry name" value="RAYT_transposase"/>
</dbReference>
<protein>
    <submittedName>
        <fullName evidence="2">Transposase</fullName>
    </submittedName>
</protein>
<dbReference type="SUPFAM" id="SSF143422">
    <property type="entry name" value="Transposase IS200-like"/>
    <property type="match status" value="1"/>
</dbReference>
<evidence type="ECO:0000259" key="1">
    <source>
        <dbReference type="SMART" id="SM01321"/>
    </source>
</evidence>
<sequence>MPPAQSHLLRRGRCSEPGRVYLLTTVTYRRTPLFLNWRHARVVVQQMRKSDQEDACISLAWVVMPDHLHWLIELKSVTLASLMRRFKSRSSLALHKAGLELEPVWQSGYQDRALRREEDVRKAARYIVANPLRAGLVTSVRQYPHWDAIWL</sequence>
<dbReference type="InterPro" id="IPR036515">
    <property type="entry name" value="Transposase_17_sf"/>
</dbReference>
<evidence type="ECO:0000313" key="2">
    <source>
        <dbReference type="EMBL" id="TLP53452.1"/>
    </source>
</evidence>
<dbReference type="EMBL" id="VAUO01000022">
    <property type="protein sequence ID" value="TLP53452.1"/>
    <property type="molecule type" value="Genomic_DNA"/>
</dbReference>
<dbReference type="InterPro" id="IPR002686">
    <property type="entry name" value="Transposase_17"/>
</dbReference>
<name>A0A5R8YMA7_9PSED</name>
<dbReference type="AlphaFoldDB" id="A0A5R8YMA7"/>
<accession>A0A5R8YMA7</accession>
<dbReference type="GO" id="GO:0043565">
    <property type="term" value="F:sequence-specific DNA binding"/>
    <property type="evidence" value="ECO:0007669"/>
    <property type="project" value="TreeGrafter"/>
</dbReference>
<proteinExistence type="predicted"/>
<reference evidence="2 3" key="1">
    <citation type="submission" date="2019-05" db="EMBL/GenBank/DDBJ databases">
        <title>Pseudomonas sp. SC006 isolated from lettuce that can produce HBGAs.</title>
        <authorList>
            <person name="Wang D."/>
            <person name="Liao N."/>
            <person name="Liu D."/>
            <person name="Zhang Z."/>
            <person name="Zou S."/>
        </authorList>
    </citation>
    <scope>NUCLEOTIDE SEQUENCE [LARGE SCALE GENOMIC DNA]</scope>
    <source>
        <strain evidence="2 3">SC006</strain>
    </source>
</reference>
<dbReference type="NCBIfam" id="NF047646">
    <property type="entry name" value="REP_Tyr_transpos"/>
    <property type="match status" value="1"/>
</dbReference>
<feature type="domain" description="Transposase IS200-like" evidence="1">
    <location>
        <begin position="16"/>
        <end position="130"/>
    </location>
</feature>
<dbReference type="Pfam" id="PF01797">
    <property type="entry name" value="Y1_Tnp"/>
    <property type="match status" value="1"/>
</dbReference>
<dbReference type="SMART" id="SM01321">
    <property type="entry name" value="Y1_Tnp"/>
    <property type="match status" value="1"/>
</dbReference>
<evidence type="ECO:0000313" key="3">
    <source>
        <dbReference type="Proteomes" id="UP000309819"/>
    </source>
</evidence>
<dbReference type="PANTHER" id="PTHR36966">
    <property type="entry name" value="REP-ASSOCIATED TYROSINE TRANSPOSASE"/>
    <property type="match status" value="1"/>
</dbReference>
<dbReference type="OrthoDB" id="9791101at2"/>